<feature type="transmembrane region" description="Helical" evidence="10">
    <location>
        <begin position="403"/>
        <end position="426"/>
    </location>
</feature>
<evidence type="ECO:0000256" key="10">
    <source>
        <dbReference type="SAM" id="Phobius"/>
    </source>
</evidence>
<keyword evidence="3" id="KW-1003">Cell membrane</keyword>
<dbReference type="GO" id="GO:0015379">
    <property type="term" value="F:potassium:chloride symporter activity"/>
    <property type="evidence" value="ECO:0007669"/>
    <property type="project" value="InterPro"/>
</dbReference>
<name>A0A1X7KR14_9BACL</name>
<organism evidence="11 12">
    <name type="scientific">Paenibacillus aquistagni</name>
    <dbReference type="NCBI Taxonomy" id="1852522"/>
    <lineage>
        <taxon>Bacteria</taxon>
        <taxon>Bacillati</taxon>
        <taxon>Bacillota</taxon>
        <taxon>Bacilli</taxon>
        <taxon>Bacillales</taxon>
        <taxon>Paenibacillaceae</taxon>
        <taxon>Paenibacillus</taxon>
    </lineage>
</organism>
<feature type="transmembrane region" description="Helical" evidence="10">
    <location>
        <begin position="350"/>
        <end position="370"/>
    </location>
</feature>
<dbReference type="PANTHER" id="PTHR32024:SF1">
    <property type="entry name" value="KTR SYSTEM POTASSIUM UPTAKE PROTEIN B"/>
    <property type="match status" value="1"/>
</dbReference>
<accession>A0A1X7KR14</accession>
<dbReference type="STRING" id="1852522.SAMN06295960_2611"/>
<evidence type="ECO:0000256" key="6">
    <source>
        <dbReference type="ARBA" id="ARBA00022958"/>
    </source>
</evidence>
<keyword evidence="6" id="KW-0630">Potassium</keyword>
<evidence type="ECO:0000313" key="12">
    <source>
        <dbReference type="Proteomes" id="UP000193834"/>
    </source>
</evidence>
<evidence type="ECO:0000256" key="7">
    <source>
        <dbReference type="ARBA" id="ARBA00022989"/>
    </source>
</evidence>
<evidence type="ECO:0000256" key="2">
    <source>
        <dbReference type="ARBA" id="ARBA00022448"/>
    </source>
</evidence>
<keyword evidence="8" id="KW-0406">Ion transport</keyword>
<comment type="subcellular location">
    <subcellularLocation>
        <location evidence="1">Cell membrane</location>
        <topology evidence="1">Multi-pass membrane protein</topology>
    </subcellularLocation>
</comment>
<evidence type="ECO:0000313" key="11">
    <source>
        <dbReference type="EMBL" id="SMG44020.1"/>
    </source>
</evidence>
<proteinExistence type="predicted"/>
<dbReference type="EMBL" id="FXAZ01000003">
    <property type="protein sequence ID" value="SMG44020.1"/>
    <property type="molecule type" value="Genomic_DNA"/>
</dbReference>
<dbReference type="Proteomes" id="UP000193834">
    <property type="component" value="Unassembled WGS sequence"/>
</dbReference>
<feature type="transmembrane region" description="Helical" evidence="10">
    <location>
        <begin position="309"/>
        <end position="329"/>
    </location>
</feature>
<feature type="transmembrane region" description="Helical" evidence="10">
    <location>
        <begin position="12"/>
        <end position="32"/>
    </location>
</feature>
<keyword evidence="5 10" id="KW-0812">Transmembrane</keyword>
<keyword evidence="7 10" id="KW-1133">Transmembrane helix</keyword>
<evidence type="ECO:0000256" key="9">
    <source>
        <dbReference type="ARBA" id="ARBA00023136"/>
    </source>
</evidence>
<dbReference type="AlphaFoldDB" id="A0A1X7KR14"/>
<dbReference type="GO" id="GO:0005886">
    <property type="term" value="C:plasma membrane"/>
    <property type="evidence" value="ECO:0007669"/>
    <property type="project" value="UniProtKB-SubCell"/>
</dbReference>
<dbReference type="InterPro" id="IPR003445">
    <property type="entry name" value="Cat_transpt"/>
</dbReference>
<dbReference type="NCBIfam" id="TIGR00933">
    <property type="entry name" value="2a38"/>
    <property type="match status" value="1"/>
</dbReference>
<keyword evidence="9 10" id="KW-0472">Membrane</keyword>
<dbReference type="RefSeq" id="WP_085495137.1">
    <property type="nucleotide sequence ID" value="NZ_FXAZ01000003.1"/>
</dbReference>
<evidence type="ECO:0000256" key="5">
    <source>
        <dbReference type="ARBA" id="ARBA00022692"/>
    </source>
</evidence>
<evidence type="ECO:0000256" key="1">
    <source>
        <dbReference type="ARBA" id="ARBA00004651"/>
    </source>
</evidence>
<keyword evidence="2" id="KW-0813">Transport</keyword>
<feature type="transmembrane region" description="Helical" evidence="10">
    <location>
        <begin position="77"/>
        <end position="101"/>
    </location>
</feature>
<sequence>MSFWKKHIAKWTPSRVLATGFLSLIVIGMLLLKLPVAVHDGIELSWIDALFTSTTALCVTGLTVVDTQLTFTLFGEIVIITMVQIGGIGFMTVATMFYLMIGKRISLRERLILQESMNTNSMEGIVRTIRRVIYFVVIIQLTAAVLLTVHWLPEMSFKKAVYYGLFHSVSLFNNGGFDLFGNSFQAYADDTLFNFIAFFLVISGGLGFIVLAELYDYRRTRKLSLHSKVVLSMTGILIAVGTFCIFIFEYTNPNTMQPLSFNGKVYASVFQSISSRSSGTSTVEIAELRQVTQFFMIILMFIGGSPGSAGGGIKTTTFAILICAVITMLRGQEDAVLFRTRLSKDQILKALTIIFLALIMVLSVSMLLAMTEDQPFLNILFDTTSAVATVGLTMGMTAELSEFGKLVFCLAMFIGRVGPLTLAYAMNKRHAKGRFRYPEGKIMIG</sequence>
<feature type="transmembrane region" description="Helical" evidence="10">
    <location>
        <begin position="132"/>
        <end position="152"/>
    </location>
</feature>
<feature type="transmembrane region" description="Helical" evidence="10">
    <location>
        <begin position="192"/>
        <end position="217"/>
    </location>
</feature>
<evidence type="ECO:0000256" key="3">
    <source>
        <dbReference type="ARBA" id="ARBA00022475"/>
    </source>
</evidence>
<dbReference type="PANTHER" id="PTHR32024">
    <property type="entry name" value="TRK SYSTEM POTASSIUM UPTAKE PROTEIN TRKG-RELATED"/>
    <property type="match status" value="1"/>
</dbReference>
<evidence type="ECO:0000256" key="4">
    <source>
        <dbReference type="ARBA" id="ARBA00022538"/>
    </source>
</evidence>
<feature type="transmembrane region" description="Helical" evidence="10">
    <location>
        <begin position="229"/>
        <end position="248"/>
    </location>
</feature>
<keyword evidence="12" id="KW-1185">Reference proteome</keyword>
<protein>
    <submittedName>
        <fullName evidence="11">Trk system potassium uptake protein TrkH</fullName>
    </submittedName>
</protein>
<reference evidence="11 12" key="1">
    <citation type="submission" date="2017-04" db="EMBL/GenBank/DDBJ databases">
        <authorList>
            <person name="Afonso C.L."/>
            <person name="Miller P.J."/>
            <person name="Scott M.A."/>
            <person name="Spackman E."/>
            <person name="Goraichik I."/>
            <person name="Dimitrov K.M."/>
            <person name="Suarez D.L."/>
            <person name="Swayne D.E."/>
        </authorList>
    </citation>
    <scope>NUCLEOTIDE SEQUENCE [LARGE SCALE GENOMIC DNA]</scope>
    <source>
        <strain evidence="11 12">11</strain>
    </source>
</reference>
<dbReference type="InterPro" id="IPR004772">
    <property type="entry name" value="TrkH"/>
</dbReference>
<evidence type="ECO:0000256" key="8">
    <source>
        <dbReference type="ARBA" id="ARBA00023065"/>
    </source>
</evidence>
<dbReference type="Pfam" id="PF02386">
    <property type="entry name" value="TrkH"/>
    <property type="match status" value="1"/>
</dbReference>
<gene>
    <name evidence="11" type="ORF">SAMN06295960_2611</name>
</gene>
<feature type="transmembrane region" description="Helical" evidence="10">
    <location>
        <begin position="44"/>
        <end position="65"/>
    </location>
</feature>
<keyword evidence="4" id="KW-0633">Potassium transport</keyword>